<reference evidence="1" key="1">
    <citation type="journal article" date="2015" name="Nature">
        <title>Complex archaea that bridge the gap between prokaryotes and eukaryotes.</title>
        <authorList>
            <person name="Spang A."/>
            <person name="Saw J.H."/>
            <person name="Jorgensen S.L."/>
            <person name="Zaremba-Niedzwiedzka K."/>
            <person name="Martijn J."/>
            <person name="Lind A.E."/>
            <person name="van Eijk R."/>
            <person name="Schleper C."/>
            <person name="Guy L."/>
            <person name="Ettema T.J."/>
        </authorList>
    </citation>
    <scope>NUCLEOTIDE SEQUENCE</scope>
</reference>
<accession>A0A0F9I9F1</accession>
<sequence length="59" mass="7214">MKVCTFCRRRYEKRELDPGDKRERAISIYFVMWQTLCGECYRVFKEFLDLELAKGEVKK</sequence>
<name>A0A0F9I9F1_9ZZZZ</name>
<comment type="caution">
    <text evidence="1">The sequence shown here is derived from an EMBL/GenBank/DDBJ whole genome shotgun (WGS) entry which is preliminary data.</text>
</comment>
<dbReference type="EMBL" id="LAZR01012967">
    <property type="protein sequence ID" value="KKM24231.1"/>
    <property type="molecule type" value="Genomic_DNA"/>
</dbReference>
<organism evidence="1">
    <name type="scientific">marine sediment metagenome</name>
    <dbReference type="NCBI Taxonomy" id="412755"/>
    <lineage>
        <taxon>unclassified sequences</taxon>
        <taxon>metagenomes</taxon>
        <taxon>ecological metagenomes</taxon>
    </lineage>
</organism>
<protein>
    <submittedName>
        <fullName evidence="1">Uncharacterized protein</fullName>
    </submittedName>
</protein>
<gene>
    <name evidence="1" type="ORF">LCGC14_1607210</name>
</gene>
<dbReference type="AlphaFoldDB" id="A0A0F9I9F1"/>
<evidence type="ECO:0000313" key="1">
    <source>
        <dbReference type="EMBL" id="KKM24231.1"/>
    </source>
</evidence>
<proteinExistence type="predicted"/>